<accession>A0AAD7CEN0</accession>
<gene>
    <name evidence="1" type="ORF">FB45DRAFT_891615</name>
</gene>
<dbReference type="EMBL" id="JARKIF010000002">
    <property type="protein sequence ID" value="KAJ7646853.1"/>
    <property type="molecule type" value="Genomic_DNA"/>
</dbReference>
<comment type="caution">
    <text evidence="1">The sequence shown here is derived from an EMBL/GenBank/DDBJ whole genome shotgun (WGS) entry which is preliminary data.</text>
</comment>
<evidence type="ECO:0000313" key="2">
    <source>
        <dbReference type="Proteomes" id="UP001221142"/>
    </source>
</evidence>
<sequence>MWISPSLTKSPPASVVATGSNALEASRAPPGAWGFDSEDDQFPAGTLPFPPSFLASLNRLRLCDQWHALALLPWCPYLETFVMSGLPHRDDSVLPRPTFVLPELVSFGACSAVLQACSASAPLRELFLDGRDHTAEQVLSALKGVGREELELLEIRLSFWDDDLPLAIVGRFRQLQGLAIRVRYGAATAEWMEDWCPLVPEALRENLVFGTEGTLDPKVAAGPYWEVCAPPEEHDLWADWTVAGD</sequence>
<keyword evidence="2" id="KW-1185">Reference proteome</keyword>
<organism evidence="1 2">
    <name type="scientific">Roridomyces roridus</name>
    <dbReference type="NCBI Taxonomy" id="1738132"/>
    <lineage>
        <taxon>Eukaryota</taxon>
        <taxon>Fungi</taxon>
        <taxon>Dikarya</taxon>
        <taxon>Basidiomycota</taxon>
        <taxon>Agaricomycotina</taxon>
        <taxon>Agaricomycetes</taxon>
        <taxon>Agaricomycetidae</taxon>
        <taxon>Agaricales</taxon>
        <taxon>Marasmiineae</taxon>
        <taxon>Mycenaceae</taxon>
        <taxon>Roridomyces</taxon>
    </lineage>
</organism>
<dbReference type="Proteomes" id="UP001221142">
    <property type="component" value="Unassembled WGS sequence"/>
</dbReference>
<protein>
    <submittedName>
        <fullName evidence="1">Uncharacterized protein</fullName>
    </submittedName>
</protein>
<proteinExistence type="predicted"/>
<evidence type="ECO:0000313" key="1">
    <source>
        <dbReference type="EMBL" id="KAJ7646853.1"/>
    </source>
</evidence>
<dbReference type="AlphaFoldDB" id="A0AAD7CEN0"/>
<name>A0AAD7CEN0_9AGAR</name>
<reference evidence="1" key="1">
    <citation type="submission" date="2023-03" db="EMBL/GenBank/DDBJ databases">
        <title>Massive genome expansion in bonnet fungi (Mycena s.s.) driven by repeated elements and novel gene families across ecological guilds.</title>
        <authorList>
            <consortium name="Lawrence Berkeley National Laboratory"/>
            <person name="Harder C.B."/>
            <person name="Miyauchi S."/>
            <person name="Viragh M."/>
            <person name="Kuo A."/>
            <person name="Thoen E."/>
            <person name="Andreopoulos B."/>
            <person name="Lu D."/>
            <person name="Skrede I."/>
            <person name="Drula E."/>
            <person name="Henrissat B."/>
            <person name="Morin E."/>
            <person name="Kohler A."/>
            <person name="Barry K."/>
            <person name="LaButti K."/>
            <person name="Morin E."/>
            <person name="Salamov A."/>
            <person name="Lipzen A."/>
            <person name="Mereny Z."/>
            <person name="Hegedus B."/>
            <person name="Baldrian P."/>
            <person name="Stursova M."/>
            <person name="Weitz H."/>
            <person name="Taylor A."/>
            <person name="Grigoriev I.V."/>
            <person name="Nagy L.G."/>
            <person name="Martin F."/>
            <person name="Kauserud H."/>
        </authorList>
    </citation>
    <scope>NUCLEOTIDE SEQUENCE</scope>
    <source>
        <strain evidence="1">9284</strain>
    </source>
</reference>